<evidence type="ECO:0000313" key="1">
    <source>
        <dbReference type="EMBL" id="KAJ9106891.1"/>
    </source>
</evidence>
<evidence type="ECO:0000313" key="2">
    <source>
        <dbReference type="Proteomes" id="UP001230649"/>
    </source>
</evidence>
<comment type="caution">
    <text evidence="1">The sequence shown here is derived from an EMBL/GenBank/DDBJ whole genome shotgun (WGS) entry which is preliminary data.</text>
</comment>
<protein>
    <submittedName>
        <fullName evidence="1">Uncharacterized protein</fullName>
    </submittedName>
</protein>
<accession>A0ACC2W758</accession>
<reference evidence="1" key="1">
    <citation type="submission" date="2023-04" db="EMBL/GenBank/DDBJ databases">
        <title>Draft Genome sequencing of Naganishia species isolated from polar environments using Oxford Nanopore Technology.</title>
        <authorList>
            <person name="Leo P."/>
            <person name="Venkateswaran K."/>
        </authorList>
    </citation>
    <scope>NUCLEOTIDE SEQUENCE</scope>
    <source>
        <strain evidence="1">MNA-CCFEE 5262</strain>
    </source>
</reference>
<keyword evidence="2" id="KW-1185">Reference proteome</keyword>
<proteinExistence type="predicted"/>
<gene>
    <name evidence="1" type="ORF">QFC20_003899</name>
</gene>
<sequence>MPSESSRRRARKANAELFAGTPFRPAHQHGERAKRKGKRKAAADGQESDESGDEDDFSPLDLLPYELIPSILSLLPPRDLLLLKSTSHAFNRLIQSDSLWREVYVNRFVRNASELGAEIPDYGAARGDAGRLLEWDEQVGSTADGDVFALARSCVSGSGGQGWQQEAVHREAMLERFFYSRATTVMHNPHIDIIHQLSLFYNPSHVTRKQAPPTPTGKSPTTTKVIGAKHRQAHRNEGGGSGRAPHVVSVGMNAGVAIRGDPLIGRSLLGYLGPGQIPALDGVDRVPTAVYTAPLNPSCILWGLRSGVIVHSTLLNPPPIPGRLTGPSVSSSFEQSHTDAVRCIYMPPPARNGKNAEKPLFVSGGEDGRVKLWMLDPSSKKGTSSIGGTGELSSIWSSAPLNASRESPAEVHDEQRAPGLVDPVVQVRYDPLSGLIVAATEGGSVWVWTMLMSRAEGAVAYRVHEASYAGASRAPMHLEFDIEPRTTQYLNSEPMTADAESPPTVNVRILLHNAAESHIHRISVHLRSSGTLSHVETSRLVAPGALPIHTLDAVLDNGAGAGSSIGLEKVLVPADFTIKVVRPGQSSASAEVSEDDQGGETTPTGSETLDSPSLATPARHTAKDYGQPYIVAGTQDGWILVWLWAQPGSHAPDGEASPVVEPLKRWKISKGAVTKVVASRGLVASGTYDGLLQVWEPLASPPTLLRTLRNRHSAPPAAYPSLDTSASKLYSVNNIVLDTDMVVASIGNQVLGWRAGSQKVKEGGKGWKGQVLGKHAAGKSSPAKGFNQNEFKEDIKQTKTELKAEQDEIRANNERDRLAKQEYAEIGFEDTDEALQYAIMMSREEDKRKEQSLSQSTEEREFQQMLEQIAKLEARENGVEAGPSNSSQPTPRQSTAGQANNASGIMTEEQELQIALEQIQAAEAREAALRAQAR</sequence>
<organism evidence="1 2">
    <name type="scientific">Naganishia adeliensis</name>
    <dbReference type="NCBI Taxonomy" id="92952"/>
    <lineage>
        <taxon>Eukaryota</taxon>
        <taxon>Fungi</taxon>
        <taxon>Dikarya</taxon>
        <taxon>Basidiomycota</taxon>
        <taxon>Agaricomycotina</taxon>
        <taxon>Tremellomycetes</taxon>
        <taxon>Filobasidiales</taxon>
        <taxon>Filobasidiaceae</taxon>
        <taxon>Naganishia</taxon>
    </lineage>
</organism>
<name>A0ACC2W758_9TREE</name>
<dbReference type="Proteomes" id="UP001230649">
    <property type="component" value="Unassembled WGS sequence"/>
</dbReference>
<dbReference type="EMBL" id="JASBWS010000040">
    <property type="protein sequence ID" value="KAJ9106891.1"/>
    <property type="molecule type" value="Genomic_DNA"/>
</dbReference>